<evidence type="ECO:0000256" key="8">
    <source>
        <dbReference type="SAM" id="MobiDB-lite"/>
    </source>
</evidence>
<keyword evidence="11" id="KW-1185">Reference proteome</keyword>
<evidence type="ECO:0000259" key="9">
    <source>
        <dbReference type="PROSITE" id="PS50011"/>
    </source>
</evidence>
<dbReference type="CDD" id="cd14014">
    <property type="entry name" value="STKc_PknB_like"/>
    <property type="match status" value="1"/>
</dbReference>
<evidence type="ECO:0000256" key="6">
    <source>
        <dbReference type="ARBA" id="ARBA00022840"/>
    </source>
</evidence>
<evidence type="ECO:0000313" key="10">
    <source>
        <dbReference type="EMBL" id="TDP80845.1"/>
    </source>
</evidence>
<comment type="caution">
    <text evidence="10">The sequence shown here is derived from an EMBL/GenBank/DDBJ whole genome shotgun (WGS) entry which is preliminary data.</text>
</comment>
<dbReference type="Proteomes" id="UP000294593">
    <property type="component" value="Unassembled WGS sequence"/>
</dbReference>
<dbReference type="RefSeq" id="WP_243738723.1">
    <property type="nucleotide sequence ID" value="NZ_SNXW01000010.1"/>
</dbReference>
<evidence type="ECO:0000313" key="11">
    <source>
        <dbReference type="Proteomes" id="UP000294593"/>
    </source>
</evidence>
<accession>A0A4R6R5G8</accession>
<feature type="compositionally biased region" description="Gly residues" evidence="8">
    <location>
        <begin position="537"/>
        <end position="546"/>
    </location>
</feature>
<name>A0A4R6R5G8_9BURK</name>
<feature type="binding site" evidence="7">
    <location>
        <position position="288"/>
    </location>
    <ligand>
        <name>ATP</name>
        <dbReference type="ChEBI" id="CHEBI:30616"/>
    </ligand>
</feature>
<feature type="compositionally biased region" description="Polar residues" evidence="8">
    <location>
        <begin position="107"/>
        <end position="119"/>
    </location>
</feature>
<protein>
    <recommendedName>
        <fullName evidence="1">non-specific serine/threonine protein kinase</fullName>
        <ecNumber evidence="1">2.7.11.1</ecNumber>
    </recommendedName>
</protein>
<evidence type="ECO:0000256" key="2">
    <source>
        <dbReference type="ARBA" id="ARBA00022527"/>
    </source>
</evidence>
<dbReference type="SMART" id="SM00220">
    <property type="entry name" value="S_TKc"/>
    <property type="match status" value="1"/>
</dbReference>
<dbReference type="EMBL" id="SNXW01000010">
    <property type="protein sequence ID" value="TDP80845.1"/>
    <property type="molecule type" value="Genomic_DNA"/>
</dbReference>
<proteinExistence type="predicted"/>
<evidence type="ECO:0000256" key="3">
    <source>
        <dbReference type="ARBA" id="ARBA00022679"/>
    </source>
</evidence>
<keyword evidence="3" id="KW-0808">Transferase</keyword>
<organism evidence="10 11">
    <name type="scientific">Aquabacterium commune</name>
    <dbReference type="NCBI Taxonomy" id="70586"/>
    <lineage>
        <taxon>Bacteria</taxon>
        <taxon>Pseudomonadati</taxon>
        <taxon>Pseudomonadota</taxon>
        <taxon>Betaproteobacteria</taxon>
        <taxon>Burkholderiales</taxon>
        <taxon>Aquabacterium</taxon>
    </lineage>
</organism>
<dbReference type="Pfam" id="PF00069">
    <property type="entry name" value="Pkinase"/>
    <property type="match status" value="1"/>
</dbReference>
<gene>
    <name evidence="10" type="ORF">EV672_11060</name>
</gene>
<dbReference type="Gene3D" id="1.10.510.10">
    <property type="entry name" value="Transferase(Phosphotransferase) domain 1"/>
    <property type="match status" value="1"/>
</dbReference>
<keyword evidence="2 10" id="KW-0723">Serine/threonine-protein kinase</keyword>
<dbReference type="InterPro" id="IPR008271">
    <property type="entry name" value="Ser/Thr_kinase_AS"/>
</dbReference>
<dbReference type="InterPro" id="IPR000719">
    <property type="entry name" value="Prot_kinase_dom"/>
</dbReference>
<reference evidence="10 11" key="1">
    <citation type="submission" date="2019-03" db="EMBL/GenBank/DDBJ databases">
        <title>Genomic Encyclopedia of Type Strains, Phase IV (KMG-IV): sequencing the most valuable type-strain genomes for metagenomic binning, comparative biology and taxonomic classification.</title>
        <authorList>
            <person name="Goeker M."/>
        </authorList>
    </citation>
    <scope>NUCLEOTIDE SEQUENCE [LARGE SCALE GENOMIC DNA]</scope>
    <source>
        <strain evidence="10 11">DSM 11901</strain>
    </source>
</reference>
<feature type="region of interest" description="Disordered" evidence="8">
    <location>
        <begin position="524"/>
        <end position="546"/>
    </location>
</feature>
<dbReference type="PROSITE" id="PS00107">
    <property type="entry name" value="PROTEIN_KINASE_ATP"/>
    <property type="match status" value="1"/>
</dbReference>
<feature type="compositionally biased region" description="Basic and acidic residues" evidence="8">
    <location>
        <begin position="55"/>
        <end position="81"/>
    </location>
</feature>
<sequence length="546" mass="59668">MPLWYLLLVLPLVIWLIWRSPWGRRAASRARRHSQQAATDWADFTDTAPVAEDAQQARRERRQAERDGFVDSSLAHREASRQEIAPGVFGDSVASSVRDSAHDSTDDSTLSGARSSSPALDSWFDDLDDGHAQEGRHSQPMPLTPPQRIQRIQRVLQAQGDAPVDQAWETLRGYIPDASHREATLQTCERIAAAFEADARFEAARDVYEHMADIDPDWPEVRHRLMRVRGLAQVATVSSWGSVPPRPVPTLSQPGLGRYLIDKPLGQGAMGAVYQGHDPATGRRVAIKTMALSREFSGDDLVDARNRFLREAEMAGRLQHPDIVGILDAGEVDGLAYIAMELVEGVDLARHAQASQLLSVPQVLRITARVAEALAYAHTRGVTHRDVKPANIMVDLAHDVVKVMDFGVARVADATRTRTGVVLGTPTFMSPEQLSGQPTDGRSDVYSLGVTLFQLLTGALPYRNDSMAALMRAIGREPPTPLLSLRPELPPALGDIVALALQKHPATRYASGQQMADDLRAVLRSLPDSPPPQVPRPGGGLDIDLG</sequence>
<dbReference type="FunFam" id="1.10.510.10:FF:000021">
    <property type="entry name" value="Serine/threonine protein kinase"/>
    <property type="match status" value="1"/>
</dbReference>
<dbReference type="SUPFAM" id="SSF56112">
    <property type="entry name" value="Protein kinase-like (PK-like)"/>
    <property type="match status" value="1"/>
</dbReference>
<dbReference type="InterPro" id="IPR017441">
    <property type="entry name" value="Protein_kinase_ATP_BS"/>
</dbReference>
<dbReference type="AlphaFoldDB" id="A0A4R6R5G8"/>
<keyword evidence="4 7" id="KW-0547">Nucleotide-binding</keyword>
<dbReference type="PANTHER" id="PTHR43289">
    <property type="entry name" value="MITOGEN-ACTIVATED PROTEIN KINASE KINASE KINASE 20-RELATED"/>
    <property type="match status" value="1"/>
</dbReference>
<keyword evidence="5 10" id="KW-0418">Kinase</keyword>
<dbReference type="GO" id="GO:0004674">
    <property type="term" value="F:protein serine/threonine kinase activity"/>
    <property type="evidence" value="ECO:0007669"/>
    <property type="project" value="UniProtKB-KW"/>
</dbReference>
<evidence type="ECO:0000256" key="5">
    <source>
        <dbReference type="ARBA" id="ARBA00022777"/>
    </source>
</evidence>
<evidence type="ECO:0000256" key="1">
    <source>
        <dbReference type="ARBA" id="ARBA00012513"/>
    </source>
</evidence>
<feature type="compositionally biased region" description="Low complexity" evidence="8">
    <location>
        <begin position="36"/>
        <end position="54"/>
    </location>
</feature>
<evidence type="ECO:0000256" key="7">
    <source>
        <dbReference type="PROSITE-ProRule" id="PRU10141"/>
    </source>
</evidence>
<dbReference type="GO" id="GO:0005524">
    <property type="term" value="F:ATP binding"/>
    <property type="evidence" value="ECO:0007669"/>
    <property type="project" value="UniProtKB-UniRule"/>
</dbReference>
<evidence type="ECO:0000256" key="4">
    <source>
        <dbReference type="ARBA" id="ARBA00022741"/>
    </source>
</evidence>
<dbReference type="EC" id="2.7.11.1" evidence="1"/>
<keyword evidence="6 7" id="KW-0067">ATP-binding</keyword>
<dbReference type="PROSITE" id="PS50011">
    <property type="entry name" value="PROTEIN_KINASE_DOM"/>
    <property type="match status" value="1"/>
</dbReference>
<dbReference type="PROSITE" id="PS00108">
    <property type="entry name" value="PROTEIN_KINASE_ST"/>
    <property type="match status" value="1"/>
</dbReference>
<dbReference type="InterPro" id="IPR011009">
    <property type="entry name" value="Kinase-like_dom_sf"/>
</dbReference>
<dbReference type="PANTHER" id="PTHR43289:SF6">
    <property type="entry name" value="SERINE_THREONINE-PROTEIN KINASE NEKL-3"/>
    <property type="match status" value="1"/>
</dbReference>
<feature type="domain" description="Protein kinase" evidence="9">
    <location>
        <begin position="259"/>
        <end position="523"/>
    </location>
</feature>
<feature type="region of interest" description="Disordered" evidence="8">
    <location>
        <begin position="36"/>
        <end position="145"/>
    </location>
</feature>
<dbReference type="Gene3D" id="3.30.200.20">
    <property type="entry name" value="Phosphorylase Kinase, domain 1"/>
    <property type="match status" value="1"/>
</dbReference>